<protein>
    <submittedName>
        <fullName evidence="3">VanZ family protein</fullName>
    </submittedName>
</protein>
<dbReference type="InterPro" id="IPR006976">
    <property type="entry name" value="VanZ-like"/>
</dbReference>
<keyword evidence="4" id="KW-1185">Reference proteome</keyword>
<evidence type="ECO:0000259" key="2">
    <source>
        <dbReference type="Pfam" id="PF04892"/>
    </source>
</evidence>
<dbReference type="Proteomes" id="UP000297975">
    <property type="component" value="Unassembled WGS sequence"/>
</dbReference>
<reference evidence="3 4" key="1">
    <citation type="submission" date="2019-03" db="EMBL/GenBank/DDBJ databases">
        <authorList>
            <person name="He R.-H."/>
        </authorList>
    </citation>
    <scope>NUCLEOTIDE SEQUENCE [LARGE SCALE GENOMIC DNA]</scope>
    <source>
        <strain evidence="4">SH 714</strain>
    </source>
</reference>
<organism evidence="3 4">
    <name type="scientific">Filobacillus milosensis</name>
    <dbReference type="NCBI Taxonomy" id="94137"/>
    <lineage>
        <taxon>Bacteria</taxon>
        <taxon>Bacillati</taxon>
        <taxon>Bacillota</taxon>
        <taxon>Bacilli</taxon>
        <taxon>Bacillales</taxon>
        <taxon>Bacillaceae</taxon>
        <taxon>Filobacillus</taxon>
    </lineage>
</organism>
<evidence type="ECO:0000313" key="3">
    <source>
        <dbReference type="EMBL" id="TFB22938.1"/>
    </source>
</evidence>
<dbReference type="EMBL" id="SOPW01000005">
    <property type="protein sequence ID" value="TFB22938.1"/>
    <property type="molecule type" value="Genomic_DNA"/>
</dbReference>
<evidence type="ECO:0000256" key="1">
    <source>
        <dbReference type="SAM" id="Phobius"/>
    </source>
</evidence>
<sequence>MKNLTRPFLYIVFGFYIIMLTQRVLFKYQINMMVERFGDFDLALHFSNFVPFDTIYFYLFEAEVHINTIISNLAGNIIGFIPFGILVPLVFNSFRNLKKTVLAAFCLSFTYECLQFLFVIGSFDVDDLILNTLGGLIGYLLVKTSIAKVNFFETL</sequence>
<name>A0A4Y8IV11_9BACI</name>
<evidence type="ECO:0000313" key="4">
    <source>
        <dbReference type="Proteomes" id="UP000297975"/>
    </source>
</evidence>
<feature type="transmembrane region" description="Helical" evidence="1">
    <location>
        <begin position="101"/>
        <end position="122"/>
    </location>
</feature>
<feature type="transmembrane region" description="Helical" evidence="1">
    <location>
        <begin position="73"/>
        <end position="94"/>
    </location>
</feature>
<dbReference type="RefSeq" id="WP_134339669.1">
    <property type="nucleotide sequence ID" value="NZ_SOPW01000005.1"/>
</dbReference>
<feature type="transmembrane region" description="Helical" evidence="1">
    <location>
        <begin position="7"/>
        <end position="26"/>
    </location>
</feature>
<keyword evidence="1" id="KW-1133">Transmembrane helix</keyword>
<dbReference type="InterPro" id="IPR053150">
    <property type="entry name" value="Teicoplanin_resist-assoc"/>
</dbReference>
<dbReference type="OrthoDB" id="4822551at2"/>
<dbReference type="Pfam" id="PF04892">
    <property type="entry name" value="VanZ"/>
    <property type="match status" value="1"/>
</dbReference>
<keyword evidence="1" id="KW-0472">Membrane</keyword>
<dbReference type="PANTHER" id="PTHR36834:SF2">
    <property type="entry name" value="MEMBRANE PROTEIN"/>
    <property type="match status" value="1"/>
</dbReference>
<keyword evidence="1" id="KW-0812">Transmembrane</keyword>
<proteinExistence type="predicted"/>
<accession>A0A4Y8IV11</accession>
<dbReference type="AlphaFoldDB" id="A0A4Y8IV11"/>
<feature type="transmembrane region" description="Helical" evidence="1">
    <location>
        <begin position="128"/>
        <end position="146"/>
    </location>
</feature>
<feature type="domain" description="VanZ-like" evidence="2">
    <location>
        <begin position="13"/>
        <end position="143"/>
    </location>
</feature>
<comment type="caution">
    <text evidence="3">The sequence shown here is derived from an EMBL/GenBank/DDBJ whole genome shotgun (WGS) entry which is preliminary data.</text>
</comment>
<dbReference type="PANTHER" id="PTHR36834">
    <property type="entry name" value="MEMBRANE PROTEIN-RELATED"/>
    <property type="match status" value="1"/>
</dbReference>
<gene>
    <name evidence="3" type="ORF">E3U55_06770</name>
</gene>